<protein>
    <submittedName>
        <fullName evidence="4">Transmembrane protein, putative</fullName>
    </submittedName>
</protein>
<dbReference type="EMBL" id="CYKH01001473">
    <property type="protein sequence ID" value="CUG87211.1"/>
    <property type="molecule type" value="Genomic_DNA"/>
</dbReference>
<reference evidence="5" key="1">
    <citation type="submission" date="2015-09" db="EMBL/GenBank/DDBJ databases">
        <authorList>
            <consortium name="Pathogen Informatics"/>
        </authorList>
    </citation>
    <scope>NUCLEOTIDE SEQUENCE [LARGE SCALE GENOMIC DNA]</scope>
    <source>
        <strain evidence="5">Lake Konstanz</strain>
    </source>
</reference>
<feature type="domain" description="DUF4349" evidence="3">
    <location>
        <begin position="31"/>
        <end position="258"/>
    </location>
</feature>
<feature type="region of interest" description="Disordered" evidence="1">
    <location>
        <begin position="1"/>
        <end position="33"/>
    </location>
</feature>
<dbReference type="Proteomes" id="UP000051952">
    <property type="component" value="Unassembled WGS sequence"/>
</dbReference>
<dbReference type="InterPro" id="IPR025645">
    <property type="entry name" value="DUF4349"/>
</dbReference>
<gene>
    <name evidence="4" type="ORF">BSAL_09185</name>
</gene>
<keyword evidence="5" id="KW-1185">Reference proteome</keyword>
<feature type="non-terminal residue" evidence="4">
    <location>
        <position position="283"/>
    </location>
</feature>
<evidence type="ECO:0000256" key="1">
    <source>
        <dbReference type="SAM" id="MobiDB-lite"/>
    </source>
</evidence>
<keyword evidence="2" id="KW-0472">Membrane</keyword>
<name>A0A0S4JAD9_BODSA</name>
<accession>A0A0S4JAD9</accession>
<evidence type="ECO:0000259" key="3">
    <source>
        <dbReference type="Pfam" id="PF14257"/>
    </source>
</evidence>
<sequence length="283" mass="31613">VQRKGRVSRAHNEPPQQPQSQRNQQRQKQQRQVIRTASISAEVHEGGLSTATSKVHAIMSNLKGYVASARTVAVPPVVEHRLNPYHYNGGRTSSHANFVLRVPAESLDTAVKQIASSVDKTLFIRLRATEVSADMADLSLQLAQTHREHLLFEGLYNQSVKSGASLTETLHLLERLMVFEDTIVRLNDVLQRMKKSVSYATIELSIVEVRTPVKLDKSAFDTPRLWLLSTTQITLHVLTWVLHVVTALVIIKLLAPMVYMCASVVDSARRSLVNQVELSNVSQ</sequence>
<evidence type="ECO:0000313" key="5">
    <source>
        <dbReference type="Proteomes" id="UP000051952"/>
    </source>
</evidence>
<keyword evidence="2 4" id="KW-0812">Transmembrane</keyword>
<proteinExistence type="predicted"/>
<dbReference type="VEuPathDB" id="TriTrypDB:BSAL_09185"/>
<evidence type="ECO:0000256" key="2">
    <source>
        <dbReference type="SAM" id="Phobius"/>
    </source>
</evidence>
<organism evidence="4 5">
    <name type="scientific">Bodo saltans</name>
    <name type="common">Flagellated protozoan</name>
    <dbReference type="NCBI Taxonomy" id="75058"/>
    <lineage>
        <taxon>Eukaryota</taxon>
        <taxon>Discoba</taxon>
        <taxon>Euglenozoa</taxon>
        <taxon>Kinetoplastea</taxon>
        <taxon>Metakinetoplastina</taxon>
        <taxon>Eubodonida</taxon>
        <taxon>Bodonidae</taxon>
        <taxon>Bodo</taxon>
    </lineage>
</organism>
<feature type="transmembrane region" description="Helical" evidence="2">
    <location>
        <begin position="240"/>
        <end position="262"/>
    </location>
</feature>
<feature type="non-terminal residue" evidence="4">
    <location>
        <position position="1"/>
    </location>
</feature>
<evidence type="ECO:0000313" key="4">
    <source>
        <dbReference type="EMBL" id="CUG87211.1"/>
    </source>
</evidence>
<dbReference type="Pfam" id="PF14257">
    <property type="entry name" value="DUF4349"/>
    <property type="match status" value="1"/>
</dbReference>
<feature type="compositionally biased region" description="Low complexity" evidence="1">
    <location>
        <begin position="18"/>
        <end position="32"/>
    </location>
</feature>
<keyword evidence="2" id="KW-1133">Transmembrane helix</keyword>
<dbReference type="AlphaFoldDB" id="A0A0S4JAD9"/>